<dbReference type="Proteomes" id="UP000546031">
    <property type="component" value="Unassembled WGS sequence"/>
</dbReference>
<keyword evidence="6 8" id="KW-1133">Transmembrane helix</keyword>
<feature type="domain" description="Major facilitator superfamily (MFS) profile" evidence="9">
    <location>
        <begin position="14"/>
        <end position="408"/>
    </location>
</feature>
<keyword evidence="7 8" id="KW-0472">Membrane</keyword>
<organism evidence="10 11">
    <name type="scientific">Altererythrobacter lutimaris</name>
    <dbReference type="NCBI Taxonomy" id="2743979"/>
    <lineage>
        <taxon>Bacteria</taxon>
        <taxon>Pseudomonadati</taxon>
        <taxon>Pseudomonadota</taxon>
        <taxon>Alphaproteobacteria</taxon>
        <taxon>Sphingomonadales</taxon>
        <taxon>Erythrobacteraceae</taxon>
        <taxon>Altererythrobacter</taxon>
    </lineage>
</organism>
<evidence type="ECO:0000256" key="7">
    <source>
        <dbReference type="ARBA" id="ARBA00023136"/>
    </source>
</evidence>
<dbReference type="PROSITE" id="PS50850">
    <property type="entry name" value="MFS"/>
    <property type="match status" value="1"/>
</dbReference>
<keyword evidence="4" id="KW-0813">Transport</keyword>
<evidence type="ECO:0000256" key="1">
    <source>
        <dbReference type="ARBA" id="ARBA00003279"/>
    </source>
</evidence>
<name>A0A850H9T0_9SPHN</name>
<feature type="transmembrane region" description="Helical" evidence="8">
    <location>
        <begin position="171"/>
        <end position="191"/>
    </location>
</feature>
<feature type="transmembrane region" description="Helical" evidence="8">
    <location>
        <begin position="285"/>
        <end position="305"/>
    </location>
</feature>
<reference evidence="10 11" key="1">
    <citation type="submission" date="2020-06" db="EMBL/GenBank/DDBJ databases">
        <title>Altererythrobacter lutimaris sp. nov., a marine bacterium isolated from a tidal flat.</title>
        <authorList>
            <person name="Kim D."/>
            <person name="Yoo Y."/>
            <person name="Kim J.-J."/>
        </authorList>
    </citation>
    <scope>NUCLEOTIDE SEQUENCE [LARGE SCALE GENOMIC DNA]</scope>
    <source>
        <strain evidence="10 11">JGD-16</strain>
    </source>
</reference>
<evidence type="ECO:0000313" key="11">
    <source>
        <dbReference type="Proteomes" id="UP000546031"/>
    </source>
</evidence>
<dbReference type="EMBL" id="JABWTA010000001">
    <property type="protein sequence ID" value="NVE93701.1"/>
    <property type="molecule type" value="Genomic_DNA"/>
</dbReference>
<dbReference type="InterPro" id="IPR020846">
    <property type="entry name" value="MFS_dom"/>
</dbReference>
<dbReference type="InterPro" id="IPR011701">
    <property type="entry name" value="MFS"/>
</dbReference>
<feature type="transmembrane region" description="Helical" evidence="8">
    <location>
        <begin position="351"/>
        <end position="373"/>
    </location>
</feature>
<feature type="transmembrane region" description="Helical" evidence="8">
    <location>
        <begin position="142"/>
        <end position="165"/>
    </location>
</feature>
<gene>
    <name evidence="10" type="ORF">HUO12_02200</name>
</gene>
<dbReference type="InterPro" id="IPR036259">
    <property type="entry name" value="MFS_trans_sf"/>
</dbReference>
<feature type="transmembrane region" description="Helical" evidence="8">
    <location>
        <begin position="53"/>
        <end position="73"/>
    </location>
</feature>
<comment type="function">
    <text evidence="1">Resistance to tetracycline by an active tetracycline efflux. This is an energy-dependent process that decreases the accumulation of the antibiotic in whole cells. This protein functions as a metal-tetracycline/H(+) antiporter.</text>
</comment>
<comment type="subcellular location">
    <subcellularLocation>
        <location evidence="2">Membrane</location>
        <topology evidence="2">Multi-pass membrane protein</topology>
    </subcellularLocation>
</comment>
<feature type="transmembrane region" description="Helical" evidence="8">
    <location>
        <begin position="211"/>
        <end position="237"/>
    </location>
</feature>
<dbReference type="Pfam" id="PF07690">
    <property type="entry name" value="MFS_1"/>
    <property type="match status" value="1"/>
</dbReference>
<dbReference type="PRINTS" id="PR01035">
    <property type="entry name" value="TCRTETA"/>
</dbReference>
<feature type="transmembrane region" description="Helical" evidence="8">
    <location>
        <begin position="311"/>
        <end position="331"/>
    </location>
</feature>
<dbReference type="Gene3D" id="1.20.1250.20">
    <property type="entry name" value="MFS general substrate transporter like domains"/>
    <property type="match status" value="1"/>
</dbReference>
<keyword evidence="5 8" id="KW-0812">Transmembrane</keyword>
<evidence type="ECO:0000256" key="4">
    <source>
        <dbReference type="ARBA" id="ARBA00022448"/>
    </source>
</evidence>
<accession>A0A850H9T0</accession>
<dbReference type="SUPFAM" id="SSF103473">
    <property type="entry name" value="MFS general substrate transporter"/>
    <property type="match status" value="1"/>
</dbReference>
<evidence type="ECO:0000256" key="5">
    <source>
        <dbReference type="ARBA" id="ARBA00022692"/>
    </source>
</evidence>
<comment type="caution">
    <text evidence="10">The sequence shown here is derived from an EMBL/GenBank/DDBJ whole genome shotgun (WGS) entry which is preliminary data.</text>
</comment>
<dbReference type="InterPro" id="IPR005829">
    <property type="entry name" value="Sugar_transporter_CS"/>
</dbReference>
<proteinExistence type="inferred from homology"/>
<comment type="similarity">
    <text evidence="3">Belongs to the major facilitator superfamily. TCR/Tet family.</text>
</comment>
<dbReference type="CDD" id="cd17388">
    <property type="entry name" value="MFS_TetA"/>
    <property type="match status" value="1"/>
</dbReference>
<evidence type="ECO:0000256" key="2">
    <source>
        <dbReference type="ARBA" id="ARBA00004141"/>
    </source>
</evidence>
<dbReference type="PROSITE" id="PS00216">
    <property type="entry name" value="SUGAR_TRANSPORT_1"/>
    <property type="match status" value="1"/>
</dbReference>
<feature type="transmembrane region" description="Helical" evidence="8">
    <location>
        <begin position="257"/>
        <end position="278"/>
    </location>
</feature>
<dbReference type="RefSeq" id="WP_176272052.1">
    <property type="nucleotide sequence ID" value="NZ_JABWTA010000001.1"/>
</dbReference>
<feature type="transmembrane region" description="Helical" evidence="8">
    <location>
        <begin position="85"/>
        <end position="104"/>
    </location>
</feature>
<sequence length="410" mass="43848">MNAAEGQPPEIKATLGMVAFIVFIDMVGIGLIIPVMPTLLETITGEPVDRTAGIGGLLAFAYALMQFLFAPVIGGLSDRYGRRPVLLITLLLLGIDYIIMALAPDLWWLFVGRLLSGIMGASWAAANSCVADIARREERGKYFGILGGAGASGFVIGPALGGLLGSYDERLPFIMAAIFAISGAIVGYFILRETLSVEKRRRFTMTRANPFGTIVQMGNTPVVLGFLVVIFFMQLAAQSTFTVWAYYNLLLFGWDEFQIGISVAFYGLMLAIVQGVLTGLVIARIGANATATLGFLFALPAYLLFSFAPGGWAMILGIFLGGFAGMTFPALQQLMSERIADDAQGELQGAVASMVSLTSIIGPLVMTGLFGYFADDVGLFFPGAPFLLSVMILVLALALLRMNLKRVTPL</sequence>
<dbReference type="InterPro" id="IPR001958">
    <property type="entry name" value="Tet-R_TetA/multi-R_MdtG-like"/>
</dbReference>
<evidence type="ECO:0000256" key="3">
    <source>
        <dbReference type="ARBA" id="ARBA00007520"/>
    </source>
</evidence>
<feature type="transmembrane region" description="Helical" evidence="8">
    <location>
        <begin position="110"/>
        <end position="130"/>
    </location>
</feature>
<evidence type="ECO:0000256" key="6">
    <source>
        <dbReference type="ARBA" id="ARBA00022989"/>
    </source>
</evidence>
<protein>
    <submittedName>
        <fullName evidence="10">TCR/Tet family MFS transporter</fullName>
    </submittedName>
</protein>
<feature type="transmembrane region" description="Helical" evidence="8">
    <location>
        <begin position="379"/>
        <end position="400"/>
    </location>
</feature>
<dbReference type="PANTHER" id="PTHR23504">
    <property type="entry name" value="MAJOR FACILITATOR SUPERFAMILY DOMAIN-CONTAINING PROTEIN 10"/>
    <property type="match status" value="1"/>
</dbReference>
<dbReference type="GO" id="GO:0022857">
    <property type="term" value="F:transmembrane transporter activity"/>
    <property type="evidence" value="ECO:0007669"/>
    <property type="project" value="InterPro"/>
</dbReference>
<dbReference type="PANTHER" id="PTHR23504:SF15">
    <property type="entry name" value="MAJOR FACILITATOR SUPERFAMILY (MFS) PROFILE DOMAIN-CONTAINING PROTEIN"/>
    <property type="match status" value="1"/>
</dbReference>
<dbReference type="AlphaFoldDB" id="A0A850H9T0"/>
<evidence type="ECO:0000259" key="9">
    <source>
        <dbReference type="PROSITE" id="PS50850"/>
    </source>
</evidence>
<keyword evidence="11" id="KW-1185">Reference proteome</keyword>
<evidence type="ECO:0000256" key="8">
    <source>
        <dbReference type="SAM" id="Phobius"/>
    </source>
</evidence>
<dbReference type="GO" id="GO:0016020">
    <property type="term" value="C:membrane"/>
    <property type="evidence" value="ECO:0007669"/>
    <property type="project" value="UniProtKB-SubCell"/>
</dbReference>
<evidence type="ECO:0000313" key="10">
    <source>
        <dbReference type="EMBL" id="NVE93701.1"/>
    </source>
</evidence>
<feature type="transmembrane region" description="Helical" evidence="8">
    <location>
        <begin position="12"/>
        <end position="33"/>
    </location>
</feature>